<dbReference type="InterPro" id="IPR011057">
    <property type="entry name" value="Mss4-like_sf"/>
</dbReference>
<dbReference type="InterPro" id="IPR006913">
    <property type="entry name" value="CENP-V/GFA"/>
</dbReference>
<dbReference type="Pfam" id="PF04828">
    <property type="entry name" value="GFA"/>
    <property type="match status" value="1"/>
</dbReference>
<dbReference type="EMBL" id="CDMC01000003">
    <property type="protein sequence ID" value="CEL02292.1"/>
    <property type="molecule type" value="Genomic_DNA"/>
</dbReference>
<protein>
    <recommendedName>
        <fullName evidence="4">CENP-V/GFA domain-containing protein</fullName>
    </recommendedName>
</protein>
<dbReference type="Gene3D" id="2.170.150.70">
    <property type="match status" value="1"/>
</dbReference>
<accession>A0A0U5GNF2</accession>
<dbReference type="SUPFAM" id="SSF51316">
    <property type="entry name" value="Mss4-like"/>
    <property type="match status" value="1"/>
</dbReference>
<dbReference type="OrthoDB" id="2993351at2759"/>
<evidence type="ECO:0000256" key="2">
    <source>
        <dbReference type="ARBA" id="ARBA00022723"/>
    </source>
</evidence>
<dbReference type="PROSITE" id="PS51891">
    <property type="entry name" value="CENP_V_GFA"/>
    <property type="match status" value="1"/>
</dbReference>
<gene>
    <name evidence="5" type="ORF">ASPCAL03463</name>
</gene>
<sequence length="117" mass="12966">MTYKGSCHCGAVKFSFTLETPLEESEVAKCNCSMCSRNGYLLVYPKGSDVVFDHAEDAVTEYRFNTKQFPHYFCSTCGSSVYAKGPEAANIIAVNVRVVEGVDIENLKLKPMNGKDY</sequence>
<evidence type="ECO:0000313" key="5">
    <source>
        <dbReference type="EMBL" id="CEL02292.1"/>
    </source>
</evidence>
<dbReference type="Proteomes" id="UP000054771">
    <property type="component" value="Unassembled WGS sequence"/>
</dbReference>
<proteinExistence type="inferred from homology"/>
<dbReference type="GO" id="GO:0046872">
    <property type="term" value="F:metal ion binding"/>
    <property type="evidence" value="ECO:0007669"/>
    <property type="project" value="UniProtKB-KW"/>
</dbReference>
<evidence type="ECO:0000259" key="4">
    <source>
        <dbReference type="PROSITE" id="PS51891"/>
    </source>
</evidence>
<keyword evidence="3" id="KW-0862">Zinc</keyword>
<dbReference type="STRING" id="454130.A0A0U5GNF2"/>
<dbReference type="AlphaFoldDB" id="A0A0U5GNF2"/>
<dbReference type="PANTHER" id="PTHR28620:SF1">
    <property type="entry name" value="CENP-V_GFA DOMAIN-CONTAINING PROTEIN"/>
    <property type="match status" value="1"/>
</dbReference>
<evidence type="ECO:0000256" key="1">
    <source>
        <dbReference type="ARBA" id="ARBA00005495"/>
    </source>
</evidence>
<keyword evidence="2" id="KW-0479">Metal-binding</keyword>
<dbReference type="InterPro" id="IPR052355">
    <property type="entry name" value="CENP-V-like"/>
</dbReference>
<evidence type="ECO:0000313" key="6">
    <source>
        <dbReference type="Proteomes" id="UP000054771"/>
    </source>
</evidence>
<keyword evidence="6" id="KW-1185">Reference proteome</keyword>
<reference evidence="6" key="1">
    <citation type="journal article" date="2016" name="Genome Announc.">
        <title>Draft genome sequences of fungus Aspergillus calidoustus.</title>
        <authorList>
            <person name="Horn F."/>
            <person name="Linde J."/>
            <person name="Mattern D.J."/>
            <person name="Walther G."/>
            <person name="Guthke R."/>
            <person name="Scherlach K."/>
            <person name="Martin K."/>
            <person name="Brakhage A.A."/>
            <person name="Petzke L."/>
            <person name="Valiante V."/>
        </authorList>
    </citation>
    <scope>NUCLEOTIDE SEQUENCE [LARGE SCALE GENOMIC DNA]</scope>
    <source>
        <strain evidence="6">SF006504</strain>
    </source>
</reference>
<dbReference type="PANTHER" id="PTHR28620">
    <property type="entry name" value="CENTROMERE PROTEIN V"/>
    <property type="match status" value="1"/>
</dbReference>
<feature type="domain" description="CENP-V/GFA" evidence="4">
    <location>
        <begin position="3"/>
        <end position="117"/>
    </location>
</feature>
<evidence type="ECO:0000256" key="3">
    <source>
        <dbReference type="ARBA" id="ARBA00022833"/>
    </source>
</evidence>
<comment type="similarity">
    <text evidence="1">Belongs to the Gfa family.</text>
</comment>
<dbReference type="OMA" id="VTWHNDS"/>
<dbReference type="GO" id="GO:0016846">
    <property type="term" value="F:carbon-sulfur lyase activity"/>
    <property type="evidence" value="ECO:0007669"/>
    <property type="project" value="InterPro"/>
</dbReference>
<name>A0A0U5GNF2_ASPCI</name>
<organism evidence="5 6">
    <name type="scientific">Aspergillus calidoustus</name>
    <dbReference type="NCBI Taxonomy" id="454130"/>
    <lineage>
        <taxon>Eukaryota</taxon>
        <taxon>Fungi</taxon>
        <taxon>Dikarya</taxon>
        <taxon>Ascomycota</taxon>
        <taxon>Pezizomycotina</taxon>
        <taxon>Eurotiomycetes</taxon>
        <taxon>Eurotiomycetidae</taxon>
        <taxon>Eurotiales</taxon>
        <taxon>Aspergillaceae</taxon>
        <taxon>Aspergillus</taxon>
        <taxon>Aspergillus subgen. Nidulantes</taxon>
    </lineage>
</organism>